<dbReference type="PANTHER" id="PTHR44942">
    <property type="entry name" value="METHYLTRANSF_11 DOMAIN-CONTAINING PROTEIN"/>
    <property type="match status" value="1"/>
</dbReference>
<dbReference type="Pfam" id="PF08241">
    <property type="entry name" value="Methyltransf_11"/>
    <property type="match status" value="1"/>
</dbReference>
<evidence type="ECO:0000256" key="1">
    <source>
        <dbReference type="ARBA" id="ARBA00008361"/>
    </source>
</evidence>
<feature type="domain" description="Methyltransferase type 11" evidence="4">
    <location>
        <begin position="41"/>
        <end position="137"/>
    </location>
</feature>
<evidence type="ECO:0000313" key="6">
    <source>
        <dbReference type="Proteomes" id="UP000070700"/>
    </source>
</evidence>
<evidence type="ECO:0000256" key="3">
    <source>
        <dbReference type="ARBA" id="ARBA00022679"/>
    </source>
</evidence>
<dbReference type="GO" id="GO:0008757">
    <property type="term" value="F:S-adenosylmethionine-dependent methyltransferase activity"/>
    <property type="evidence" value="ECO:0007669"/>
    <property type="project" value="InterPro"/>
</dbReference>
<evidence type="ECO:0000256" key="2">
    <source>
        <dbReference type="ARBA" id="ARBA00022603"/>
    </source>
</evidence>
<dbReference type="RefSeq" id="XP_018064842.1">
    <property type="nucleotide sequence ID" value="XM_018215957.1"/>
</dbReference>
<evidence type="ECO:0000259" key="4">
    <source>
        <dbReference type="Pfam" id="PF08241"/>
    </source>
</evidence>
<dbReference type="GeneID" id="28825683"/>
<organism evidence="5 6">
    <name type="scientific">Mollisia scopiformis</name>
    <name type="common">Conifer needle endophyte fungus</name>
    <name type="synonym">Phialocephala scopiformis</name>
    <dbReference type="NCBI Taxonomy" id="149040"/>
    <lineage>
        <taxon>Eukaryota</taxon>
        <taxon>Fungi</taxon>
        <taxon>Dikarya</taxon>
        <taxon>Ascomycota</taxon>
        <taxon>Pezizomycotina</taxon>
        <taxon>Leotiomycetes</taxon>
        <taxon>Helotiales</taxon>
        <taxon>Mollisiaceae</taxon>
        <taxon>Mollisia</taxon>
    </lineage>
</organism>
<gene>
    <name evidence="5" type="ORF">LY89DRAFT_689716</name>
</gene>
<proteinExistence type="inferred from homology"/>
<dbReference type="OrthoDB" id="10027013at2759"/>
<dbReference type="InterPro" id="IPR029063">
    <property type="entry name" value="SAM-dependent_MTases_sf"/>
</dbReference>
<dbReference type="InterPro" id="IPR051052">
    <property type="entry name" value="Diverse_substrate_MTase"/>
</dbReference>
<dbReference type="CDD" id="cd02440">
    <property type="entry name" value="AdoMet_MTases"/>
    <property type="match status" value="1"/>
</dbReference>
<protein>
    <submittedName>
        <fullName evidence="5">Putative Trans-aconitate 3-methyltransferase</fullName>
    </submittedName>
</protein>
<keyword evidence="3 5" id="KW-0808">Transferase</keyword>
<dbReference type="PANTHER" id="PTHR44942:SF4">
    <property type="entry name" value="METHYLTRANSFERASE TYPE 11 DOMAIN-CONTAINING PROTEIN"/>
    <property type="match status" value="1"/>
</dbReference>
<dbReference type="SUPFAM" id="SSF53335">
    <property type="entry name" value="S-adenosyl-L-methionine-dependent methyltransferases"/>
    <property type="match status" value="1"/>
</dbReference>
<dbReference type="GO" id="GO:0032259">
    <property type="term" value="P:methylation"/>
    <property type="evidence" value="ECO:0007669"/>
    <property type="project" value="UniProtKB-KW"/>
</dbReference>
<dbReference type="Gene3D" id="3.40.50.150">
    <property type="entry name" value="Vaccinia Virus protein VP39"/>
    <property type="match status" value="1"/>
</dbReference>
<dbReference type="InterPro" id="IPR013216">
    <property type="entry name" value="Methyltransf_11"/>
</dbReference>
<comment type="similarity">
    <text evidence="1">Belongs to the methyltransferase superfamily.</text>
</comment>
<dbReference type="KEGG" id="psco:LY89DRAFT_689716"/>
<dbReference type="EMBL" id="KQ947429">
    <property type="protein sequence ID" value="KUJ10487.1"/>
    <property type="molecule type" value="Genomic_DNA"/>
</dbReference>
<keyword evidence="2 5" id="KW-0489">Methyltransferase</keyword>
<keyword evidence="6" id="KW-1185">Reference proteome</keyword>
<dbReference type="AlphaFoldDB" id="A0A132BFJ7"/>
<dbReference type="InParanoid" id="A0A132BFJ7"/>
<sequence length="288" mass="32823">MTTFAKTGFNALSYAAFRPTYPPQVFKTVLTYHRGPSSLLLDLGCGHGLISRELSPSFTRVLATDPSSSMITQATSSTPPSKYPNIECRQASAEDLSFIPDGTLDMVVAGQAAHWFDYSKVWPELGRKMRKGGTLAFWGYKDNTFVENPKATKILDHYCYGEETMGPYWEQPGRNILRDKYRDISPPEKEWEDVVRVEYEPGTEGKGSGEGEVLMSRRMKLGEVERYLRTFSAYHDWKAENGAERDILDRMFEEMVEGEPEWKAAGEKWRDVEVENEWGSVILMARKK</sequence>
<dbReference type="Proteomes" id="UP000070700">
    <property type="component" value="Unassembled WGS sequence"/>
</dbReference>
<evidence type="ECO:0000313" key="5">
    <source>
        <dbReference type="EMBL" id="KUJ10487.1"/>
    </source>
</evidence>
<name>A0A132BFJ7_MOLSC</name>
<reference evidence="5 6" key="1">
    <citation type="submission" date="2015-10" db="EMBL/GenBank/DDBJ databases">
        <title>Full genome of DAOMC 229536 Phialocephala scopiformis, a fungal endophyte of spruce producing the potent anti-insectan compound rugulosin.</title>
        <authorList>
            <consortium name="DOE Joint Genome Institute"/>
            <person name="Walker A.K."/>
            <person name="Frasz S.L."/>
            <person name="Seifert K.A."/>
            <person name="Miller J.D."/>
            <person name="Mondo S.J."/>
            <person name="Labutti K."/>
            <person name="Lipzen A."/>
            <person name="Dockter R."/>
            <person name="Kennedy M."/>
            <person name="Grigoriev I.V."/>
            <person name="Spatafora J.W."/>
        </authorList>
    </citation>
    <scope>NUCLEOTIDE SEQUENCE [LARGE SCALE GENOMIC DNA]</scope>
    <source>
        <strain evidence="5 6">CBS 120377</strain>
    </source>
</reference>
<dbReference type="FunCoup" id="A0A132BFJ7">
    <property type="interactions" value="764"/>
</dbReference>
<accession>A0A132BFJ7</accession>